<keyword evidence="7" id="KW-0539">Nucleus</keyword>
<evidence type="ECO:0000256" key="2">
    <source>
        <dbReference type="ARBA" id="ARBA00022723"/>
    </source>
</evidence>
<dbReference type="GO" id="GO:0009791">
    <property type="term" value="P:post-embryonic development"/>
    <property type="evidence" value="ECO:0007669"/>
    <property type="project" value="UniProtKB-ARBA"/>
</dbReference>
<dbReference type="GO" id="GO:0008270">
    <property type="term" value="F:zinc ion binding"/>
    <property type="evidence" value="ECO:0007669"/>
    <property type="project" value="UniProtKB-KW"/>
</dbReference>
<evidence type="ECO:0000313" key="11">
    <source>
        <dbReference type="EMBL" id="KAK3274067.1"/>
    </source>
</evidence>
<comment type="caution">
    <text evidence="11">The sequence shown here is derived from an EMBL/GenBank/DDBJ whole genome shotgun (WGS) entry which is preliminary data.</text>
</comment>
<evidence type="ECO:0000256" key="3">
    <source>
        <dbReference type="ARBA" id="ARBA00022771"/>
    </source>
</evidence>
<dbReference type="InterPro" id="IPR052035">
    <property type="entry name" value="ZnF_BED_domain_contain"/>
</dbReference>
<evidence type="ECO:0000256" key="6">
    <source>
        <dbReference type="ARBA" id="ARBA00023163"/>
    </source>
</evidence>
<keyword evidence="12" id="KW-1185">Reference proteome</keyword>
<keyword evidence="3 8" id="KW-0863">Zinc-finger</keyword>
<keyword evidence="2" id="KW-0479">Metal-binding</keyword>
<dbReference type="Proteomes" id="UP001190700">
    <property type="component" value="Unassembled WGS sequence"/>
</dbReference>
<reference evidence="11 12" key="1">
    <citation type="journal article" date="2015" name="Genome Biol. Evol.">
        <title>Comparative Genomics of a Bacterivorous Green Alga Reveals Evolutionary Causalities and Consequences of Phago-Mixotrophic Mode of Nutrition.</title>
        <authorList>
            <person name="Burns J.A."/>
            <person name="Paasch A."/>
            <person name="Narechania A."/>
            <person name="Kim E."/>
        </authorList>
    </citation>
    <scope>NUCLEOTIDE SEQUENCE [LARGE SCALE GENOMIC DNA]</scope>
    <source>
        <strain evidence="11 12">PLY_AMNH</strain>
    </source>
</reference>
<dbReference type="EMBL" id="LGRX02007971">
    <property type="protein sequence ID" value="KAK3274067.1"/>
    <property type="molecule type" value="Genomic_DNA"/>
</dbReference>
<dbReference type="AlphaFoldDB" id="A0AAE0L6U6"/>
<evidence type="ECO:0000259" key="10">
    <source>
        <dbReference type="PROSITE" id="PS50808"/>
    </source>
</evidence>
<evidence type="ECO:0000256" key="4">
    <source>
        <dbReference type="ARBA" id="ARBA00022833"/>
    </source>
</evidence>
<keyword evidence="5" id="KW-0805">Transcription regulation</keyword>
<evidence type="ECO:0000256" key="8">
    <source>
        <dbReference type="PROSITE-ProRule" id="PRU00027"/>
    </source>
</evidence>
<protein>
    <recommendedName>
        <fullName evidence="10">BED-type domain-containing protein</fullName>
    </recommendedName>
</protein>
<dbReference type="InterPro" id="IPR012337">
    <property type="entry name" value="RNaseH-like_sf"/>
</dbReference>
<dbReference type="GO" id="GO:0003677">
    <property type="term" value="F:DNA binding"/>
    <property type="evidence" value="ECO:0007669"/>
    <property type="project" value="InterPro"/>
</dbReference>
<comment type="subcellular location">
    <subcellularLocation>
        <location evidence="1">Nucleus</location>
    </subcellularLocation>
</comment>
<evidence type="ECO:0000313" key="12">
    <source>
        <dbReference type="Proteomes" id="UP001190700"/>
    </source>
</evidence>
<gene>
    <name evidence="11" type="ORF">CYMTET_17735</name>
</gene>
<evidence type="ECO:0000256" key="9">
    <source>
        <dbReference type="SAM" id="MobiDB-lite"/>
    </source>
</evidence>
<keyword evidence="4" id="KW-0862">Zinc</keyword>
<feature type="compositionally biased region" description="Basic and acidic residues" evidence="9">
    <location>
        <begin position="122"/>
        <end position="144"/>
    </location>
</feature>
<sequence length="681" mass="77031">MQLPLIRCVRIRPSAWKKRVPLPGVSQERSLLASLRSKSPSYETPCTEALQPGQFLLSAAGEKYVRSHLPFVLPRRLIAVLANLHSFYAYSSKGTDTWEPLENLPGLEDVIKEFEQKLESEKAEHAREVAEGREKKRKERSRDVEGDEETEFETPPKNLRSPFWKHFKVRMEGKKIIEYVCILCGPDASPKEYCGNTSNLRNHLAHCHKCELAEIKERNFEELGDAQSTDKDSAPKQGCIDAMLPQLTADQRDRLHRKIVLWLVRRGRPLSLPEKDQEFRDIFSEIFKDGYTPPSYQTVVDIVVALSVEGKIKVKRALQELAQEGILPSIGGDIWSQGGIAIFGILVYWIDSNFQYQERLVSAIPFSAVRHSGAELQEATKKACATMGIGVLSEVLHTAGEWEEEEPSMVDTVADSIHCTVSDNAANIVNAWNCFDGFECTDHTIALGVKAFLEQHRVKKAKWYMDNRAAVQLYDCEHPTKASTAVPNVDGSVYKDHQLDIDEWTIVRECVYVLTYAKITTDLLQGTHYSTVSLVIPLVGKLAHVMEACTPLKYEGKSVYISSEDVQEARERLHQAISKRYFSDLMPCKVEDFCVATMLDPRYKNFKFKSVERGHFSCQNPAYESPQGDRPADAIVRMSTLRSRPTHVSRAATSEEFHNDNSVWVSTSVRASQRAEFVKNA</sequence>
<accession>A0AAE0L6U6</accession>
<keyword evidence="6" id="KW-0804">Transcription</keyword>
<dbReference type="PANTHER" id="PTHR46481">
    <property type="entry name" value="ZINC FINGER BED DOMAIN-CONTAINING PROTEIN 4"/>
    <property type="match status" value="1"/>
</dbReference>
<feature type="region of interest" description="Disordered" evidence="9">
    <location>
        <begin position="122"/>
        <end position="155"/>
    </location>
</feature>
<name>A0AAE0L6U6_9CHLO</name>
<dbReference type="PROSITE" id="PS50808">
    <property type="entry name" value="ZF_BED"/>
    <property type="match status" value="1"/>
</dbReference>
<dbReference type="PANTHER" id="PTHR46481:SF10">
    <property type="entry name" value="ZINC FINGER BED DOMAIN-CONTAINING PROTEIN 39"/>
    <property type="match status" value="1"/>
</dbReference>
<dbReference type="GO" id="GO:0005634">
    <property type="term" value="C:nucleus"/>
    <property type="evidence" value="ECO:0007669"/>
    <property type="project" value="UniProtKB-SubCell"/>
</dbReference>
<organism evidence="11 12">
    <name type="scientific">Cymbomonas tetramitiformis</name>
    <dbReference type="NCBI Taxonomy" id="36881"/>
    <lineage>
        <taxon>Eukaryota</taxon>
        <taxon>Viridiplantae</taxon>
        <taxon>Chlorophyta</taxon>
        <taxon>Pyramimonadophyceae</taxon>
        <taxon>Pyramimonadales</taxon>
        <taxon>Pyramimonadaceae</taxon>
        <taxon>Cymbomonas</taxon>
    </lineage>
</organism>
<feature type="domain" description="BED-type" evidence="10">
    <location>
        <begin position="158"/>
        <end position="215"/>
    </location>
</feature>
<dbReference type="SUPFAM" id="SSF53098">
    <property type="entry name" value="Ribonuclease H-like"/>
    <property type="match status" value="1"/>
</dbReference>
<proteinExistence type="predicted"/>
<evidence type="ECO:0000256" key="5">
    <source>
        <dbReference type="ARBA" id="ARBA00023015"/>
    </source>
</evidence>
<evidence type="ECO:0000256" key="1">
    <source>
        <dbReference type="ARBA" id="ARBA00004123"/>
    </source>
</evidence>
<dbReference type="Pfam" id="PF02892">
    <property type="entry name" value="zf-BED"/>
    <property type="match status" value="1"/>
</dbReference>
<evidence type="ECO:0000256" key="7">
    <source>
        <dbReference type="ARBA" id="ARBA00023242"/>
    </source>
</evidence>
<dbReference type="InterPro" id="IPR003656">
    <property type="entry name" value="Znf_BED"/>
</dbReference>
<dbReference type="InterPro" id="IPR036236">
    <property type="entry name" value="Znf_C2H2_sf"/>
</dbReference>
<dbReference type="SUPFAM" id="SSF57667">
    <property type="entry name" value="beta-beta-alpha zinc fingers"/>
    <property type="match status" value="1"/>
</dbReference>